<evidence type="ECO:0008006" key="6">
    <source>
        <dbReference type="Google" id="ProtNLM"/>
    </source>
</evidence>
<dbReference type="InterPro" id="IPR037176">
    <property type="entry name" value="Osmotin/thaumatin-like_sf"/>
</dbReference>
<dbReference type="SMART" id="SM00205">
    <property type="entry name" value="THN"/>
    <property type="match status" value="1"/>
</dbReference>
<feature type="disulfide bond" evidence="3">
    <location>
        <begin position="179"/>
        <end position="188"/>
    </location>
</feature>
<dbReference type="Pfam" id="PF00314">
    <property type="entry name" value="Thaumatin"/>
    <property type="match status" value="1"/>
</dbReference>
<feature type="disulfide bond" evidence="3">
    <location>
        <begin position="157"/>
        <end position="209"/>
    </location>
</feature>
<organism evidence="4 5">
    <name type="scientific">Cucumis sativus</name>
    <name type="common">Cucumber</name>
    <dbReference type="NCBI Taxonomy" id="3659"/>
    <lineage>
        <taxon>Eukaryota</taxon>
        <taxon>Viridiplantae</taxon>
        <taxon>Streptophyta</taxon>
        <taxon>Embryophyta</taxon>
        <taxon>Tracheophyta</taxon>
        <taxon>Spermatophyta</taxon>
        <taxon>Magnoliopsida</taxon>
        <taxon>eudicotyledons</taxon>
        <taxon>Gunneridae</taxon>
        <taxon>Pentapetalae</taxon>
        <taxon>rosids</taxon>
        <taxon>fabids</taxon>
        <taxon>Cucurbitales</taxon>
        <taxon>Cucurbitaceae</taxon>
        <taxon>Benincaseae</taxon>
        <taxon>Cucumis</taxon>
    </lineage>
</organism>
<keyword evidence="2 3" id="KW-1015">Disulfide bond</keyword>
<feature type="disulfide bond" evidence="3">
    <location>
        <begin position="85"/>
        <end position="95"/>
    </location>
</feature>
<evidence type="ECO:0000256" key="3">
    <source>
        <dbReference type="PIRSR" id="PIRSR002703-1"/>
    </source>
</evidence>
<evidence type="ECO:0000256" key="2">
    <source>
        <dbReference type="ARBA" id="ARBA00023157"/>
    </source>
</evidence>
<gene>
    <name evidence="4" type="ORF">Csa_4G427265</name>
</gene>
<dbReference type="PIRSF" id="PIRSF002703">
    <property type="entry name" value="Thaumatin"/>
    <property type="match status" value="1"/>
</dbReference>
<accession>A0A0A0KYE6</accession>
<dbReference type="InterPro" id="IPR001938">
    <property type="entry name" value="Thaumatin"/>
</dbReference>
<dbReference type="Proteomes" id="UP000029981">
    <property type="component" value="Chromosome 4"/>
</dbReference>
<dbReference type="Gene3D" id="2.60.110.10">
    <property type="entry name" value="Thaumatin"/>
    <property type="match status" value="1"/>
</dbReference>
<dbReference type="SUPFAM" id="SSF49870">
    <property type="entry name" value="Osmotin, thaumatin-like protein"/>
    <property type="match status" value="1"/>
</dbReference>
<dbReference type="PANTHER" id="PTHR31048">
    <property type="entry name" value="OS03G0233200 PROTEIN"/>
    <property type="match status" value="1"/>
</dbReference>
<dbReference type="PROSITE" id="PS00316">
    <property type="entry name" value="THAUMATIN_1"/>
    <property type="match status" value="1"/>
</dbReference>
<dbReference type="PRINTS" id="PR00347">
    <property type="entry name" value="THAUMATIN"/>
</dbReference>
<keyword evidence="5" id="KW-1185">Reference proteome</keyword>
<dbReference type="Gramene" id="KGN54690">
    <property type="protein sequence ID" value="KGN54690"/>
    <property type="gene ID" value="Csa_4G427265"/>
</dbReference>
<reference evidence="4 5" key="4">
    <citation type="journal article" date="2011" name="BMC Genomics">
        <title>RNA-Seq improves annotation of protein-coding genes in the cucumber genome.</title>
        <authorList>
            <person name="Li Z."/>
            <person name="Zhang Z."/>
            <person name="Yan P."/>
            <person name="Huang S."/>
            <person name="Fei Z."/>
            <person name="Lin K."/>
        </authorList>
    </citation>
    <scope>NUCLEOTIDE SEQUENCE [LARGE SCALE GENOMIC DNA]</scope>
    <source>
        <strain evidence="5">cv. 9930</strain>
    </source>
</reference>
<reference evidence="4 5" key="2">
    <citation type="journal article" date="2009" name="PLoS ONE">
        <title>An integrated genetic and cytogenetic map of the cucumber genome.</title>
        <authorList>
            <person name="Ren Y."/>
            <person name="Zhang Z."/>
            <person name="Liu J."/>
            <person name="Staub J.E."/>
            <person name="Han Y."/>
            <person name="Cheng Z."/>
            <person name="Li X."/>
            <person name="Lu J."/>
            <person name="Miao H."/>
            <person name="Kang H."/>
            <person name="Xie B."/>
            <person name="Gu X."/>
            <person name="Wang X."/>
            <person name="Du Y."/>
            <person name="Jin W."/>
            <person name="Huang S."/>
        </authorList>
    </citation>
    <scope>NUCLEOTIDE SEQUENCE [LARGE SCALE GENOMIC DNA]</scope>
    <source>
        <strain evidence="5">cv. 9930</strain>
    </source>
</reference>
<reference evidence="4 5" key="3">
    <citation type="journal article" date="2010" name="BMC Genomics">
        <title>Transcriptome sequencing and comparative analysis of cucumber flowers with different sex types.</title>
        <authorList>
            <person name="Guo S."/>
            <person name="Zheng Y."/>
            <person name="Joung J.G."/>
            <person name="Liu S."/>
            <person name="Zhang Z."/>
            <person name="Crasta O.R."/>
            <person name="Sobral B.W."/>
            <person name="Xu Y."/>
            <person name="Huang S."/>
            <person name="Fei Z."/>
        </authorList>
    </citation>
    <scope>NUCLEOTIDE SEQUENCE [LARGE SCALE GENOMIC DNA]</scope>
    <source>
        <strain evidence="5">cv. 9930</strain>
    </source>
</reference>
<dbReference type="GO" id="GO:0006952">
    <property type="term" value="P:defense response"/>
    <property type="evidence" value="ECO:0000318"/>
    <property type="project" value="GO_Central"/>
</dbReference>
<protein>
    <recommendedName>
        <fullName evidence="6">Thaumatin-like protein</fullName>
    </recommendedName>
</protein>
<name>A0A0A0KYE6_CUCSA</name>
<feature type="disulfide bond" evidence="3">
    <location>
        <begin position="189"/>
        <end position="196"/>
    </location>
</feature>
<dbReference type="AlphaFoldDB" id="A0A0A0KYE6"/>
<feature type="disulfide bond" evidence="3">
    <location>
        <begin position="45"/>
        <end position="239"/>
    </location>
</feature>
<dbReference type="PROSITE" id="PS51367">
    <property type="entry name" value="THAUMATIN_2"/>
    <property type="match status" value="1"/>
</dbReference>
<dbReference type="eggNOG" id="ENOG502QV4N">
    <property type="taxonomic scope" value="Eukaryota"/>
</dbReference>
<proteinExistence type="inferred from homology"/>
<evidence type="ECO:0000256" key="1">
    <source>
        <dbReference type="ARBA" id="ARBA00010607"/>
    </source>
</evidence>
<dbReference type="InterPro" id="IPR017949">
    <property type="entry name" value="Thaumatin_CS"/>
</dbReference>
<evidence type="ECO:0000313" key="4">
    <source>
        <dbReference type="EMBL" id="KGN54690.1"/>
    </source>
</evidence>
<sequence length="241" mass="26148">MEMDPNFDQSLLPFGSVANTGVGFIKSCGSIPQDSFLTFTVLNNCPYTVWAAANPGGGRRLDTNHTWLLKLPSRTTGRIWGRNNCKFDNSGHGICETGDCGGKLECQTYGSPPNTLAEFSLNQINNLDLFDISLVDGFNIAMEFKPMSKGCSKVVGCTADINGQCPQALKAAGGCNNPCQVFKTDKYCCFADRDNCGPTDYSKFFKDRCPHAYSYPTDDATSTYTCPSTAATGYQVLFCPT</sequence>
<reference evidence="4 5" key="1">
    <citation type="journal article" date="2009" name="Nat. Genet.">
        <title>The genome of the cucumber, Cucumis sativus L.</title>
        <authorList>
            <person name="Huang S."/>
            <person name="Li R."/>
            <person name="Zhang Z."/>
            <person name="Li L."/>
            <person name="Gu X."/>
            <person name="Fan W."/>
            <person name="Lucas W.J."/>
            <person name="Wang X."/>
            <person name="Xie B."/>
            <person name="Ni P."/>
            <person name="Ren Y."/>
            <person name="Zhu H."/>
            <person name="Li J."/>
            <person name="Lin K."/>
            <person name="Jin W."/>
            <person name="Fei Z."/>
            <person name="Li G."/>
            <person name="Staub J."/>
            <person name="Kilian A."/>
            <person name="van der Vossen E.A."/>
            <person name="Wu Y."/>
            <person name="Guo J."/>
            <person name="He J."/>
            <person name="Jia Z."/>
            <person name="Ren Y."/>
            <person name="Tian G."/>
            <person name="Lu Y."/>
            <person name="Ruan J."/>
            <person name="Qian W."/>
            <person name="Wang M."/>
            <person name="Huang Q."/>
            <person name="Li B."/>
            <person name="Xuan Z."/>
            <person name="Cao J."/>
            <person name="Asan"/>
            <person name="Wu Z."/>
            <person name="Zhang J."/>
            <person name="Cai Q."/>
            <person name="Bai Y."/>
            <person name="Zhao B."/>
            <person name="Han Y."/>
            <person name="Li Y."/>
            <person name="Li X."/>
            <person name="Wang S."/>
            <person name="Shi Q."/>
            <person name="Liu S."/>
            <person name="Cho W.K."/>
            <person name="Kim J.Y."/>
            <person name="Xu Y."/>
            <person name="Heller-Uszynska K."/>
            <person name="Miao H."/>
            <person name="Cheng Z."/>
            <person name="Zhang S."/>
            <person name="Wu J."/>
            <person name="Yang Y."/>
            <person name="Kang H."/>
            <person name="Li M."/>
            <person name="Liang H."/>
            <person name="Ren X."/>
            <person name="Shi Z."/>
            <person name="Wen M."/>
            <person name="Jian M."/>
            <person name="Yang H."/>
            <person name="Zhang G."/>
            <person name="Yang Z."/>
            <person name="Chen R."/>
            <person name="Liu S."/>
            <person name="Li J."/>
            <person name="Ma L."/>
            <person name="Liu H."/>
            <person name="Zhou Y."/>
            <person name="Zhao J."/>
            <person name="Fang X."/>
            <person name="Li G."/>
            <person name="Fang L."/>
            <person name="Li Y."/>
            <person name="Liu D."/>
            <person name="Zheng H."/>
            <person name="Zhang Y."/>
            <person name="Qin N."/>
            <person name="Li Z."/>
            <person name="Yang G."/>
            <person name="Yang S."/>
            <person name="Bolund L."/>
            <person name="Kristiansen K."/>
            <person name="Zheng H."/>
            <person name="Li S."/>
            <person name="Zhang X."/>
            <person name="Yang H."/>
            <person name="Wang J."/>
            <person name="Sun R."/>
            <person name="Zhang B."/>
            <person name="Jiang S."/>
            <person name="Wang J."/>
            <person name="Du Y."/>
            <person name="Li S."/>
        </authorList>
    </citation>
    <scope>NUCLEOTIDE SEQUENCE [LARGE SCALE GENOMIC DNA]</scope>
    <source>
        <strain evidence="5">cv. 9930</strain>
    </source>
</reference>
<feature type="disulfide bond" evidence="3">
    <location>
        <begin position="165"/>
        <end position="175"/>
    </location>
</feature>
<comment type="similarity">
    <text evidence="1">Belongs to the thaumatin family.</text>
</comment>
<dbReference type="OMA" id="GKYEHVC"/>
<feature type="disulfide bond" evidence="3">
    <location>
        <begin position="100"/>
        <end position="106"/>
    </location>
</feature>
<dbReference type="FunFam" id="2.60.110.10:FF:000003">
    <property type="entry name" value="Thaumatin I"/>
    <property type="match status" value="1"/>
</dbReference>
<dbReference type="EMBL" id="CM002925">
    <property type="protein sequence ID" value="KGN54690.1"/>
    <property type="molecule type" value="Genomic_DNA"/>
</dbReference>
<evidence type="ECO:0000313" key="5">
    <source>
        <dbReference type="Proteomes" id="UP000029981"/>
    </source>
</evidence>